<evidence type="ECO:0000313" key="5">
    <source>
        <dbReference type="Proteomes" id="UP000811844"/>
    </source>
</evidence>
<accession>A0ABS5HY66</accession>
<dbReference type="Gene3D" id="3.90.550.10">
    <property type="entry name" value="Spore Coat Polysaccharide Biosynthesis Protein SpsA, Chain A"/>
    <property type="match status" value="1"/>
</dbReference>
<name>A0ABS5HY66_9GAMM</name>
<comment type="caution">
    <text evidence="4">The sequence shown here is derived from an EMBL/GenBank/DDBJ whole genome shotgun (WGS) entry which is preliminary data.</text>
</comment>
<keyword evidence="1 4" id="KW-0808">Transferase</keyword>
<organism evidence="4 5">
    <name type="scientific">Shewanella intestini</name>
    <dbReference type="NCBI Taxonomy" id="2017544"/>
    <lineage>
        <taxon>Bacteria</taxon>
        <taxon>Pseudomonadati</taxon>
        <taxon>Pseudomonadota</taxon>
        <taxon>Gammaproteobacteria</taxon>
        <taxon>Alteromonadales</taxon>
        <taxon>Shewanellaceae</taxon>
        <taxon>Shewanella</taxon>
    </lineage>
</organism>
<dbReference type="PANTHER" id="PTHR42866:SF2">
    <property type="entry name" value="3-DEOXY-MANNO-OCTULOSONATE CYTIDYLYLTRANSFERASE, MITOCHONDRIAL"/>
    <property type="match status" value="1"/>
</dbReference>
<keyword evidence="3" id="KW-0448">Lipopolysaccharide biosynthesis</keyword>
<gene>
    <name evidence="4" type="ORF">G3R48_01825</name>
</gene>
<keyword evidence="5" id="KW-1185">Reference proteome</keyword>
<dbReference type="SUPFAM" id="SSF53448">
    <property type="entry name" value="Nucleotide-diphospho-sugar transferases"/>
    <property type="match status" value="1"/>
</dbReference>
<evidence type="ECO:0000256" key="3">
    <source>
        <dbReference type="ARBA" id="ARBA00022985"/>
    </source>
</evidence>
<evidence type="ECO:0000256" key="2">
    <source>
        <dbReference type="ARBA" id="ARBA00022695"/>
    </source>
</evidence>
<dbReference type="Gene3D" id="3.40.50.2000">
    <property type="entry name" value="Glycogen Phosphorylase B"/>
    <property type="match status" value="1"/>
</dbReference>
<evidence type="ECO:0000256" key="1">
    <source>
        <dbReference type="ARBA" id="ARBA00022679"/>
    </source>
</evidence>
<dbReference type="Pfam" id="PF02348">
    <property type="entry name" value="CTP_transf_3"/>
    <property type="match status" value="1"/>
</dbReference>
<keyword evidence="2" id="KW-0548">Nucleotidyltransferase</keyword>
<protein>
    <submittedName>
        <fullName evidence="4">NTP transferase domain-containing protein</fullName>
    </submittedName>
</protein>
<dbReference type="EMBL" id="JAAIKR010000001">
    <property type="protein sequence ID" value="MBR9726728.1"/>
    <property type="molecule type" value="Genomic_DNA"/>
</dbReference>
<dbReference type="Proteomes" id="UP000811844">
    <property type="component" value="Unassembled WGS sequence"/>
</dbReference>
<sequence length="572" mass="64884">MPKTLAIVGARLNSSRLPNKHLLELAGKPMIEQIWRRLNQCSELDLIELATTADKFNQPLINWATSQNVNCTPFEGNVNDLMARLDFIIKKHQPTHIVYICGDCPLVDPDFIDHAVKALKHAQYKDSIKLDSAIESIHEGMAFYTLAGWNKLMRASQCEMSREHVGYADSLSPVLNKLIIKDSEDFSIIKHRISVDTQADYRFMSEVYHRWFEEEHNEDIVSLLWVTQQLFKDEKLASINDHVNQKAPERQYPIVSLYCQVSSLVGLGHLKRCSLIAESLQERLSVSTEIIILGEASQLPWLKTKAVWLNEPAQFLTHIEKDLNKLFLIDLHPEHFPLEELKRVCQQKQSQGTPIVALDKMSALMPYSDLLFIPSFYSEITGPKVHFGWENYLLPSISETEKENIVLILTGGSDALNYGAELPDLLLPALLPDWRYIWVQGPMSAPPNLAEDARIECLKNPMNLPELIAKAKIVITCYGLSLFESLAQGAAVILLPTKHLCSENELKELDHQRVCEIVETIDDIGTLLLQVQNNPQHYSKLIEKSRSLFTDKSGLTILAEHVGTLLNKNSKR</sequence>
<dbReference type="InterPro" id="IPR003329">
    <property type="entry name" value="Cytidylyl_trans"/>
</dbReference>
<dbReference type="InterPro" id="IPR029044">
    <property type="entry name" value="Nucleotide-diphossugar_trans"/>
</dbReference>
<reference evidence="4 5" key="1">
    <citation type="submission" date="2020-02" db="EMBL/GenBank/DDBJ databases">
        <title>Shewanella WXL01 sp. nov., a marine bacterium isolated from green algae in Luhuitou Fringing Reef (Northern South China Sea).</title>
        <authorList>
            <person name="Wang X."/>
        </authorList>
    </citation>
    <scope>NUCLEOTIDE SEQUENCE [LARGE SCALE GENOMIC DNA]</scope>
    <source>
        <strain evidence="4 5">MCCC 1A01895</strain>
    </source>
</reference>
<evidence type="ECO:0000313" key="4">
    <source>
        <dbReference type="EMBL" id="MBR9726728.1"/>
    </source>
</evidence>
<proteinExistence type="predicted"/>
<dbReference type="SUPFAM" id="SSF53756">
    <property type="entry name" value="UDP-Glycosyltransferase/glycogen phosphorylase"/>
    <property type="match status" value="1"/>
</dbReference>
<dbReference type="RefSeq" id="WP_153660873.1">
    <property type="nucleotide sequence ID" value="NZ_JAAIKR010000001.1"/>
</dbReference>
<dbReference type="PANTHER" id="PTHR42866">
    <property type="entry name" value="3-DEOXY-MANNO-OCTULOSONATE CYTIDYLYLTRANSFERASE"/>
    <property type="match status" value="1"/>
</dbReference>
<dbReference type="GO" id="GO:0016740">
    <property type="term" value="F:transferase activity"/>
    <property type="evidence" value="ECO:0007669"/>
    <property type="project" value="UniProtKB-KW"/>
</dbReference>